<organism evidence="6 7">
    <name type="scientific">Chelydra serpentina</name>
    <name type="common">Snapping turtle</name>
    <name type="synonym">Testudo serpentina</name>
    <dbReference type="NCBI Taxonomy" id="8475"/>
    <lineage>
        <taxon>Eukaryota</taxon>
        <taxon>Metazoa</taxon>
        <taxon>Chordata</taxon>
        <taxon>Craniata</taxon>
        <taxon>Vertebrata</taxon>
        <taxon>Euteleostomi</taxon>
        <taxon>Archelosauria</taxon>
        <taxon>Testudinata</taxon>
        <taxon>Testudines</taxon>
        <taxon>Cryptodira</taxon>
        <taxon>Durocryptodira</taxon>
        <taxon>Americhelydia</taxon>
        <taxon>Chelydroidea</taxon>
        <taxon>Chelydridae</taxon>
        <taxon>Chelydra</taxon>
    </lineage>
</organism>
<evidence type="ECO:0000313" key="7">
    <source>
        <dbReference type="Proteomes" id="UP000694403"/>
    </source>
</evidence>
<evidence type="ECO:0000256" key="3">
    <source>
        <dbReference type="ARBA" id="ARBA00038222"/>
    </source>
</evidence>
<sequence>RGCVSGVRGTFTISLPCPARLSVVVLGSPHGAPSVGQDVTLSVDVGLEPVRHFDWYRGRLADGSTRIFSYFPGQDRPQRNGVQFTGREVGFPNGSLLLRGARANDSGTYRVTLQLVPQGSEKGTVELRQNEPVPLTRSPARNRTQQGSYSYQGTINPVPSFQGSCSSPTRVWAGDLVPTQPHSQGSLPGAHRAAYGQCSGAESLHGRSLAVDHGASQGRRYH</sequence>
<evidence type="ECO:0000256" key="2">
    <source>
        <dbReference type="ARBA" id="ARBA00023180"/>
    </source>
</evidence>
<comment type="similarity">
    <text evidence="3">Belongs to the immunoglobulin superfamily. CEA family.</text>
</comment>
<reference evidence="6" key="1">
    <citation type="submission" date="2025-08" db="UniProtKB">
        <authorList>
            <consortium name="Ensembl"/>
        </authorList>
    </citation>
    <scope>IDENTIFICATION</scope>
</reference>
<dbReference type="Proteomes" id="UP000694403">
    <property type="component" value="Unplaced"/>
</dbReference>
<reference evidence="6" key="2">
    <citation type="submission" date="2025-09" db="UniProtKB">
        <authorList>
            <consortium name="Ensembl"/>
        </authorList>
    </citation>
    <scope>IDENTIFICATION</scope>
</reference>
<dbReference type="AlphaFoldDB" id="A0A8C3T5Y4"/>
<feature type="compositionally biased region" description="Polar residues" evidence="4">
    <location>
        <begin position="139"/>
        <end position="155"/>
    </location>
</feature>
<dbReference type="Pfam" id="PF07686">
    <property type="entry name" value="V-set"/>
    <property type="match status" value="1"/>
</dbReference>
<dbReference type="InterPro" id="IPR036179">
    <property type="entry name" value="Ig-like_dom_sf"/>
</dbReference>
<dbReference type="InterPro" id="IPR003599">
    <property type="entry name" value="Ig_sub"/>
</dbReference>
<dbReference type="PANTHER" id="PTHR44427:SF21">
    <property type="entry name" value="CEA CELL ADHESION MOLECULE 19"/>
    <property type="match status" value="1"/>
</dbReference>
<protein>
    <recommendedName>
        <fullName evidence="5">Immunoglobulin domain-containing protein</fullName>
    </recommendedName>
</protein>
<evidence type="ECO:0000259" key="5">
    <source>
        <dbReference type="SMART" id="SM00409"/>
    </source>
</evidence>
<feature type="region of interest" description="Disordered" evidence="4">
    <location>
        <begin position="128"/>
        <end position="155"/>
    </location>
</feature>
<accession>A0A8C3T5Y4</accession>
<dbReference type="SUPFAM" id="SSF48726">
    <property type="entry name" value="Immunoglobulin"/>
    <property type="match status" value="1"/>
</dbReference>
<evidence type="ECO:0000256" key="4">
    <source>
        <dbReference type="SAM" id="MobiDB-lite"/>
    </source>
</evidence>
<feature type="domain" description="Immunoglobulin" evidence="5">
    <location>
        <begin position="28"/>
        <end position="130"/>
    </location>
</feature>
<keyword evidence="2" id="KW-0325">Glycoprotein</keyword>
<proteinExistence type="inferred from homology"/>
<dbReference type="Ensembl" id="ENSCSRT00000024726.1">
    <property type="protein sequence ID" value="ENSCSRP00000023699.1"/>
    <property type="gene ID" value="ENSCSRG00000017794.1"/>
</dbReference>
<evidence type="ECO:0000313" key="6">
    <source>
        <dbReference type="Ensembl" id="ENSCSRP00000023699.1"/>
    </source>
</evidence>
<evidence type="ECO:0000256" key="1">
    <source>
        <dbReference type="ARBA" id="ARBA00022729"/>
    </source>
</evidence>
<dbReference type="Gene3D" id="2.60.40.10">
    <property type="entry name" value="Immunoglobulins"/>
    <property type="match status" value="1"/>
</dbReference>
<dbReference type="InterPro" id="IPR013783">
    <property type="entry name" value="Ig-like_fold"/>
</dbReference>
<keyword evidence="7" id="KW-1185">Reference proteome</keyword>
<name>A0A8C3T5Y4_CHESE</name>
<dbReference type="InterPro" id="IPR013106">
    <property type="entry name" value="Ig_V-set"/>
</dbReference>
<dbReference type="PANTHER" id="PTHR44427">
    <property type="entry name" value="CARCINOEMBRYONIC ANTIGEN-RELATED CELL ADHESION MOLECULE 19"/>
    <property type="match status" value="1"/>
</dbReference>
<keyword evidence="1" id="KW-0732">Signal</keyword>
<dbReference type="SMART" id="SM00409">
    <property type="entry name" value="IG"/>
    <property type="match status" value="1"/>
</dbReference>
<dbReference type="InterPro" id="IPR050831">
    <property type="entry name" value="CEA_cell_adhesion"/>
</dbReference>